<dbReference type="InterPro" id="IPR044296">
    <property type="entry name" value="HIPP46"/>
</dbReference>
<gene>
    <name evidence="3" type="ORF">G4B88_025816</name>
</gene>
<dbReference type="Gene3D" id="3.30.70.100">
    <property type="match status" value="1"/>
</dbReference>
<organism evidence="3 4">
    <name type="scientific">Cannabis sativa</name>
    <name type="common">Hemp</name>
    <name type="synonym">Marijuana</name>
    <dbReference type="NCBI Taxonomy" id="3483"/>
    <lineage>
        <taxon>Eukaryota</taxon>
        <taxon>Viridiplantae</taxon>
        <taxon>Streptophyta</taxon>
        <taxon>Embryophyta</taxon>
        <taxon>Tracheophyta</taxon>
        <taxon>Spermatophyta</taxon>
        <taxon>Magnoliopsida</taxon>
        <taxon>eudicotyledons</taxon>
        <taxon>Gunneridae</taxon>
        <taxon>Pentapetalae</taxon>
        <taxon>rosids</taxon>
        <taxon>fabids</taxon>
        <taxon>Rosales</taxon>
        <taxon>Cannabaceae</taxon>
        <taxon>Cannabis</taxon>
    </lineage>
</organism>
<proteinExistence type="predicted"/>
<feature type="domain" description="HMA" evidence="2">
    <location>
        <begin position="2"/>
        <end position="66"/>
    </location>
</feature>
<dbReference type="AlphaFoldDB" id="A0A7J6ENY0"/>
<feature type="region of interest" description="Disordered" evidence="1">
    <location>
        <begin position="77"/>
        <end position="98"/>
    </location>
</feature>
<evidence type="ECO:0000256" key="1">
    <source>
        <dbReference type="SAM" id="MobiDB-lite"/>
    </source>
</evidence>
<dbReference type="PROSITE" id="PS50846">
    <property type="entry name" value="HMA_2"/>
    <property type="match status" value="1"/>
</dbReference>
<name>A0A7J6ENY0_CANSA</name>
<sequence length="149" mass="17019">MKQKVVIKVSLNEQKCRTKAIKTAVGIDGVIQATLQQEKNLIEVTGEDIDVVLLTTLLRKTMKYAEVVSVTVIDKAAEEKKKKEEEEKKKKEEEEKKKKELAANAKYYYYQPYCSSSASYCQMSQPGYVSYSIPYQEPSQPCSIMLFDI</sequence>
<comment type="caution">
    <text evidence="3">The sequence shown here is derived from an EMBL/GenBank/DDBJ whole genome shotgun (WGS) entry which is preliminary data.</text>
</comment>
<dbReference type="PANTHER" id="PTHR46371">
    <property type="entry name" value="OS04G0464100 PROTEIN"/>
    <property type="match status" value="1"/>
</dbReference>
<evidence type="ECO:0000259" key="2">
    <source>
        <dbReference type="PROSITE" id="PS50846"/>
    </source>
</evidence>
<reference evidence="3 4" key="1">
    <citation type="journal article" date="2020" name="bioRxiv">
        <title>Sequence and annotation of 42 cannabis genomes reveals extensive copy number variation in cannabinoid synthesis and pathogen resistance genes.</title>
        <authorList>
            <person name="Mckernan K.J."/>
            <person name="Helbert Y."/>
            <person name="Kane L.T."/>
            <person name="Ebling H."/>
            <person name="Zhang L."/>
            <person name="Liu B."/>
            <person name="Eaton Z."/>
            <person name="Mclaughlin S."/>
            <person name="Kingan S."/>
            <person name="Baybayan P."/>
            <person name="Concepcion G."/>
            <person name="Jordan M."/>
            <person name="Riva A."/>
            <person name="Barbazuk W."/>
            <person name="Harkins T."/>
        </authorList>
    </citation>
    <scope>NUCLEOTIDE SEQUENCE [LARGE SCALE GENOMIC DNA]</scope>
    <source>
        <strain evidence="4">cv. Jamaican Lion 4</strain>
        <tissue evidence="3">Leaf</tissue>
    </source>
</reference>
<evidence type="ECO:0000313" key="3">
    <source>
        <dbReference type="EMBL" id="KAF4360055.1"/>
    </source>
</evidence>
<protein>
    <recommendedName>
        <fullName evidence="2">HMA domain-containing protein</fullName>
    </recommendedName>
</protein>
<evidence type="ECO:0000313" key="4">
    <source>
        <dbReference type="Proteomes" id="UP000583929"/>
    </source>
</evidence>
<keyword evidence="4" id="KW-1185">Reference proteome</keyword>
<dbReference type="InterPro" id="IPR006121">
    <property type="entry name" value="HMA_dom"/>
</dbReference>
<dbReference type="GO" id="GO:0046872">
    <property type="term" value="F:metal ion binding"/>
    <property type="evidence" value="ECO:0007669"/>
    <property type="project" value="InterPro"/>
</dbReference>
<accession>A0A7J6ENY0</accession>
<dbReference type="EMBL" id="JAATIQ010000360">
    <property type="protein sequence ID" value="KAF4360055.1"/>
    <property type="molecule type" value="Genomic_DNA"/>
</dbReference>
<dbReference type="Proteomes" id="UP000583929">
    <property type="component" value="Unassembled WGS sequence"/>
</dbReference>